<dbReference type="InterPro" id="IPR040079">
    <property type="entry name" value="Glutathione_S-Trfase"/>
</dbReference>
<organism evidence="7">
    <name type="scientific">Opuntia streptacantha</name>
    <name type="common">Prickly pear cactus</name>
    <name type="synonym">Opuntia cardona</name>
    <dbReference type="NCBI Taxonomy" id="393608"/>
    <lineage>
        <taxon>Eukaryota</taxon>
        <taxon>Viridiplantae</taxon>
        <taxon>Streptophyta</taxon>
        <taxon>Embryophyta</taxon>
        <taxon>Tracheophyta</taxon>
        <taxon>Spermatophyta</taxon>
        <taxon>Magnoliopsida</taxon>
        <taxon>eudicotyledons</taxon>
        <taxon>Gunneridae</taxon>
        <taxon>Pentapetalae</taxon>
        <taxon>Caryophyllales</taxon>
        <taxon>Cactineae</taxon>
        <taxon>Cactaceae</taxon>
        <taxon>Opuntioideae</taxon>
        <taxon>Opuntia</taxon>
    </lineage>
</organism>
<evidence type="ECO:0000256" key="2">
    <source>
        <dbReference type="ARBA" id="ARBA00022679"/>
    </source>
</evidence>
<feature type="domain" description="GST N-terminal" evidence="5">
    <location>
        <begin position="2"/>
        <end position="81"/>
    </location>
</feature>
<dbReference type="FunFam" id="1.20.1050.10:FF:000012">
    <property type="entry name" value="Tau class glutathione S-transferase"/>
    <property type="match status" value="1"/>
</dbReference>
<keyword evidence="2" id="KW-0808">Transferase</keyword>
<dbReference type="GO" id="GO:0004364">
    <property type="term" value="F:glutathione transferase activity"/>
    <property type="evidence" value="ECO:0007669"/>
    <property type="project" value="UniProtKB-EC"/>
</dbReference>
<dbReference type="Pfam" id="PF02798">
    <property type="entry name" value="GST_N"/>
    <property type="match status" value="1"/>
</dbReference>
<proteinExistence type="inferred from homology"/>
<dbReference type="InterPro" id="IPR045074">
    <property type="entry name" value="GST_C_Tau"/>
</dbReference>
<feature type="domain" description="GST C-terminal" evidence="6">
    <location>
        <begin position="87"/>
        <end position="210"/>
    </location>
</feature>
<dbReference type="PROSITE" id="PS50404">
    <property type="entry name" value="GST_NTER"/>
    <property type="match status" value="1"/>
</dbReference>
<reference evidence="7" key="1">
    <citation type="journal article" date="2013" name="J. Plant Res.">
        <title>Effect of fungi and light on seed germination of three Opuntia species from semiarid lands of central Mexico.</title>
        <authorList>
            <person name="Delgado-Sanchez P."/>
            <person name="Jimenez-Bremont J.F."/>
            <person name="Guerrero-Gonzalez Mde L."/>
            <person name="Flores J."/>
        </authorList>
    </citation>
    <scope>NUCLEOTIDE SEQUENCE</scope>
    <source>
        <tissue evidence="7">Cladode</tissue>
    </source>
</reference>
<dbReference type="InterPro" id="IPR004045">
    <property type="entry name" value="Glutathione_S-Trfase_N"/>
</dbReference>
<dbReference type="PANTHER" id="PTHR11260">
    <property type="entry name" value="GLUTATHIONE S-TRANSFERASE, GST, SUPERFAMILY, GST DOMAIN CONTAINING"/>
    <property type="match status" value="1"/>
</dbReference>
<dbReference type="InterPro" id="IPR010987">
    <property type="entry name" value="Glutathione-S-Trfase_C-like"/>
</dbReference>
<dbReference type="Gene3D" id="1.20.1050.10">
    <property type="match status" value="1"/>
</dbReference>
<evidence type="ECO:0000313" key="7">
    <source>
        <dbReference type="EMBL" id="MBA4645854.1"/>
    </source>
</evidence>
<comment type="catalytic activity">
    <reaction evidence="3">
        <text>RX + glutathione = an S-substituted glutathione + a halide anion + H(+)</text>
        <dbReference type="Rhea" id="RHEA:16437"/>
        <dbReference type="ChEBI" id="CHEBI:15378"/>
        <dbReference type="ChEBI" id="CHEBI:16042"/>
        <dbReference type="ChEBI" id="CHEBI:17792"/>
        <dbReference type="ChEBI" id="CHEBI:57925"/>
        <dbReference type="ChEBI" id="CHEBI:90779"/>
        <dbReference type="EC" id="2.5.1.18"/>
    </reaction>
</comment>
<dbReference type="AlphaFoldDB" id="A0A7C8ZL78"/>
<protein>
    <recommendedName>
        <fullName evidence="1">glutathione transferase</fullName>
        <ecNumber evidence="1">2.5.1.18</ecNumber>
    </recommendedName>
</protein>
<name>A0A7C8ZL78_OPUST</name>
<dbReference type="SUPFAM" id="SSF52833">
    <property type="entry name" value="Thioredoxin-like"/>
    <property type="match status" value="1"/>
</dbReference>
<dbReference type="InterPro" id="IPR004046">
    <property type="entry name" value="GST_C"/>
</dbReference>
<dbReference type="InterPro" id="IPR036282">
    <property type="entry name" value="Glutathione-S-Trfase_C_sf"/>
</dbReference>
<dbReference type="CDD" id="cd03185">
    <property type="entry name" value="GST_C_Tau"/>
    <property type="match status" value="1"/>
</dbReference>
<accession>A0A7C8ZL78</accession>
<dbReference type="Pfam" id="PF00043">
    <property type="entry name" value="GST_C"/>
    <property type="match status" value="1"/>
</dbReference>
<dbReference type="InterPro" id="IPR045073">
    <property type="entry name" value="Omega/Tau-like"/>
</dbReference>
<evidence type="ECO:0000256" key="4">
    <source>
        <dbReference type="RuleBase" id="RU003494"/>
    </source>
</evidence>
<comment type="similarity">
    <text evidence="4">Belongs to the GST superfamily.</text>
</comment>
<dbReference type="SUPFAM" id="SSF47616">
    <property type="entry name" value="GST C-terminal domain-like"/>
    <property type="match status" value="1"/>
</dbReference>
<dbReference type="InterPro" id="IPR036249">
    <property type="entry name" value="Thioredoxin-like_sf"/>
</dbReference>
<dbReference type="EC" id="2.5.1.18" evidence="1"/>
<evidence type="ECO:0000259" key="5">
    <source>
        <dbReference type="PROSITE" id="PS50404"/>
    </source>
</evidence>
<dbReference type="PROSITE" id="PS50405">
    <property type="entry name" value="GST_CTER"/>
    <property type="match status" value="1"/>
</dbReference>
<dbReference type="FunFam" id="3.40.30.10:FF:000014">
    <property type="entry name" value="Tau class glutathione S-transferase"/>
    <property type="match status" value="1"/>
</dbReference>
<dbReference type="CDD" id="cd03058">
    <property type="entry name" value="GST_N_Tau"/>
    <property type="match status" value="1"/>
</dbReference>
<evidence type="ECO:0000256" key="1">
    <source>
        <dbReference type="ARBA" id="ARBA00012452"/>
    </source>
</evidence>
<dbReference type="SFLD" id="SFLDS00019">
    <property type="entry name" value="Glutathione_Transferase_(cytos"/>
    <property type="match status" value="1"/>
</dbReference>
<dbReference type="GO" id="GO:0005737">
    <property type="term" value="C:cytoplasm"/>
    <property type="evidence" value="ECO:0007669"/>
    <property type="project" value="TreeGrafter"/>
</dbReference>
<evidence type="ECO:0000256" key="3">
    <source>
        <dbReference type="ARBA" id="ARBA00047960"/>
    </source>
</evidence>
<dbReference type="GO" id="GO:0006749">
    <property type="term" value="P:glutathione metabolic process"/>
    <property type="evidence" value="ECO:0007669"/>
    <property type="project" value="InterPro"/>
</dbReference>
<evidence type="ECO:0000259" key="6">
    <source>
        <dbReference type="PROSITE" id="PS50405"/>
    </source>
</evidence>
<dbReference type="Gene3D" id="3.40.30.10">
    <property type="entry name" value="Glutaredoxin"/>
    <property type="match status" value="1"/>
</dbReference>
<sequence>MDKVKLFNAWPSPFCYRVIWALEMKGIEYECIDEDLRNKSPLLLQYNPLHKKVPVLLHNGKPICESLVILEYIEETWPHHHPLLPNDPYERSMARFWVKFIEEKGLTIWILFRTIGEEQEKARNETLVMLRTIEDHALGNKKFLGGEKIGMVDILFGAVFHWLKVIQDIVQVKLLEANTFPALFRWFNDFEEVDIIKNNLPHHHQMFAVFKKIRENILATSS</sequence>
<dbReference type="SFLD" id="SFLDG00358">
    <property type="entry name" value="Main_(cytGST)"/>
    <property type="match status" value="1"/>
</dbReference>
<dbReference type="EMBL" id="GISG01143893">
    <property type="protein sequence ID" value="MBA4645854.1"/>
    <property type="molecule type" value="Transcribed_RNA"/>
</dbReference>
<dbReference type="PANTHER" id="PTHR11260:SF679">
    <property type="entry name" value="GLUTATHIONE TRANSFERASE"/>
    <property type="match status" value="1"/>
</dbReference>
<reference evidence="7" key="2">
    <citation type="submission" date="2020-07" db="EMBL/GenBank/DDBJ databases">
        <authorList>
            <person name="Vera ALvarez R."/>
            <person name="Arias-Moreno D.M."/>
            <person name="Jimenez-Jacinto V."/>
            <person name="Jimenez-Bremont J.F."/>
            <person name="Swaminathan K."/>
            <person name="Moose S.P."/>
            <person name="Guerrero-Gonzalez M.L."/>
            <person name="Marino-Ramirez L."/>
            <person name="Landsman D."/>
            <person name="Rodriguez-Kessler M."/>
            <person name="Delgado-Sanchez P."/>
        </authorList>
    </citation>
    <scope>NUCLEOTIDE SEQUENCE</scope>
    <source>
        <tissue evidence="7">Cladode</tissue>
    </source>
</reference>
<dbReference type="SFLD" id="SFLDG01152">
    <property type="entry name" value="Main.3:_Omega-_and_Tau-like"/>
    <property type="match status" value="1"/>
</dbReference>